<dbReference type="GO" id="GO:0007030">
    <property type="term" value="P:Golgi organization"/>
    <property type="evidence" value="ECO:0007669"/>
    <property type="project" value="TreeGrafter"/>
</dbReference>
<comment type="subcellular location">
    <subcellularLocation>
        <location evidence="1">Endoplasmic reticulum membrane</location>
        <topology evidence="1">Peripheral membrane protein</topology>
        <orientation evidence="1">Cytoplasmic side</orientation>
    </subcellularLocation>
</comment>
<evidence type="ECO:0000256" key="1">
    <source>
        <dbReference type="ARBA" id="ARBA00004397"/>
    </source>
</evidence>
<feature type="compositionally biased region" description="Low complexity" evidence="11">
    <location>
        <begin position="645"/>
        <end position="666"/>
    </location>
</feature>
<feature type="region of interest" description="Disordered" evidence="11">
    <location>
        <begin position="1566"/>
        <end position="1729"/>
    </location>
</feature>
<feature type="compositionally biased region" description="Basic and acidic residues" evidence="11">
    <location>
        <begin position="269"/>
        <end position="287"/>
    </location>
</feature>
<evidence type="ECO:0000259" key="13">
    <source>
        <dbReference type="Pfam" id="PF12932"/>
    </source>
</evidence>
<keyword evidence="15" id="KW-1185">Reference proteome</keyword>
<evidence type="ECO:0000256" key="4">
    <source>
        <dbReference type="ARBA" id="ARBA00022824"/>
    </source>
</evidence>
<keyword evidence="8 10" id="KW-0472">Membrane</keyword>
<evidence type="ECO:0000256" key="7">
    <source>
        <dbReference type="ARBA" id="ARBA00023006"/>
    </source>
</evidence>
<evidence type="ECO:0000256" key="10">
    <source>
        <dbReference type="RuleBase" id="RU364101"/>
    </source>
</evidence>
<dbReference type="GO" id="GO:0006914">
    <property type="term" value="P:autophagy"/>
    <property type="evidence" value="ECO:0007669"/>
    <property type="project" value="UniProtKB-KW"/>
</dbReference>
<dbReference type="PANTHER" id="PTHR13402">
    <property type="entry name" value="RGPR-RELATED"/>
    <property type="match status" value="1"/>
</dbReference>
<dbReference type="GO" id="GO:0012507">
    <property type="term" value="C:ER to Golgi transport vesicle membrane"/>
    <property type="evidence" value="ECO:0007669"/>
    <property type="project" value="TreeGrafter"/>
</dbReference>
<feature type="compositionally biased region" description="Polar residues" evidence="11">
    <location>
        <begin position="1850"/>
        <end position="1865"/>
    </location>
</feature>
<comment type="function">
    <text evidence="9 10">Involved in the initiation of assembly of the COPII coat required for the formation of transport vesicles from the endoplasmic reticulum (ER) and the selection of cargo molecules. Also involved in autophagy.</text>
</comment>
<dbReference type="OrthoDB" id="8918678at2759"/>
<feature type="compositionally biased region" description="Low complexity" evidence="11">
    <location>
        <begin position="1488"/>
        <end position="1505"/>
    </location>
</feature>
<feature type="compositionally biased region" description="Polar residues" evidence="11">
    <location>
        <begin position="1435"/>
        <end position="1444"/>
    </location>
</feature>
<dbReference type="InterPro" id="IPR024340">
    <property type="entry name" value="Sec16_CCD"/>
</dbReference>
<feature type="compositionally biased region" description="Low complexity" evidence="11">
    <location>
        <begin position="1783"/>
        <end position="1796"/>
    </location>
</feature>
<feature type="compositionally biased region" description="Polar residues" evidence="11">
    <location>
        <begin position="1394"/>
        <end position="1405"/>
    </location>
</feature>
<accession>A0A0D1ZWC0</accession>
<dbReference type="EMBL" id="KN847523">
    <property type="protein sequence ID" value="KIV91073.1"/>
    <property type="molecule type" value="Genomic_DNA"/>
</dbReference>
<feature type="compositionally biased region" description="Pro residues" evidence="11">
    <location>
        <begin position="1758"/>
        <end position="1774"/>
    </location>
</feature>
<feature type="region of interest" description="Disordered" evidence="11">
    <location>
        <begin position="1742"/>
        <end position="1895"/>
    </location>
</feature>
<dbReference type="GO" id="GO:0015031">
    <property type="term" value="P:protein transport"/>
    <property type="evidence" value="ECO:0007669"/>
    <property type="project" value="UniProtKB-KW"/>
</dbReference>
<evidence type="ECO:0000313" key="14">
    <source>
        <dbReference type="EMBL" id="KIV91073.1"/>
    </source>
</evidence>
<comment type="similarity">
    <text evidence="2 10">Belongs to the SEC16 family.</text>
</comment>
<feature type="region of interest" description="Disordered" evidence="11">
    <location>
        <begin position="1425"/>
        <end position="1465"/>
    </location>
</feature>
<dbReference type="GO" id="GO:0005789">
    <property type="term" value="C:endoplasmic reticulum membrane"/>
    <property type="evidence" value="ECO:0007669"/>
    <property type="project" value="UniProtKB-SubCell"/>
</dbReference>
<organism evidence="14 15">
    <name type="scientific">Exophiala mesophila</name>
    <name type="common">Black yeast-like fungus</name>
    <dbReference type="NCBI Taxonomy" id="212818"/>
    <lineage>
        <taxon>Eukaryota</taxon>
        <taxon>Fungi</taxon>
        <taxon>Dikarya</taxon>
        <taxon>Ascomycota</taxon>
        <taxon>Pezizomycotina</taxon>
        <taxon>Eurotiomycetes</taxon>
        <taxon>Chaetothyriomycetidae</taxon>
        <taxon>Chaetothyriales</taxon>
        <taxon>Herpotrichiellaceae</taxon>
        <taxon>Exophiala</taxon>
    </lineage>
</organism>
<dbReference type="GO" id="GO:0016192">
    <property type="term" value="P:vesicle-mediated transport"/>
    <property type="evidence" value="ECO:0007669"/>
    <property type="project" value="UniProtKB-KW"/>
</dbReference>
<feature type="compositionally biased region" description="Polar residues" evidence="11">
    <location>
        <begin position="575"/>
        <end position="584"/>
    </location>
</feature>
<protein>
    <recommendedName>
        <fullName evidence="10">Protein transport protein sec16</fullName>
    </recommendedName>
</protein>
<dbReference type="VEuPathDB" id="FungiDB:PV10_05656"/>
<dbReference type="GO" id="GO:0070971">
    <property type="term" value="C:endoplasmic reticulum exit site"/>
    <property type="evidence" value="ECO:0007669"/>
    <property type="project" value="UniProtKB-ARBA"/>
</dbReference>
<evidence type="ECO:0000256" key="11">
    <source>
        <dbReference type="SAM" id="MobiDB-lite"/>
    </source>
</evidence>
<feature type="compositionally biased region" description="Polar residues" evidence="11">
    <location>
        <begin position="764"/>
        <end position="790"/>
    </location>
</feature>
<evidence type="ECO:0000256" key="5">
    <source>
        <dbReference type="ARBA" id="ARBA00022892"/>
    </source>
</evidence>
<feature type="compositionally biased region" description="Polar residues" evidence="11">
    <location>
        <begin position="1593"/>
        <end position="1606"/>
    </location>
</feature>
<feature type="region of interest" description="Disordered" evidence="11">
    <location>
        <begin position="44"/>
        <end position="71"/>
    </location>
</feature>
<dbReference type="Pfam" id="PF12932">
    <property type="entry name" value="Sec16"/>
    <property type="match status" value="1"/>
</dbReference>
<feature type="compositionally biased region" description="Basic and acidic residues" evidence="11">
    <location>
        <begin position="1376"/>
        <end position="1386"/>
    </location>
</feature>
<evidence type="ECO:0000256" key="6">
    <source>
        <dbReference type="ARBA" id="ARBA00022927"/>
    </source>
</evidence>
<evidence type="ECO:0000256" key="8">
    <source>
        <dbReference type="ARBA" id="ARBA00023136"/>
    </source>
</evidence>
<keyword evidence="4 10" id="KW-0256">Endoplasmic reticulum</keyword>
<feature type="compositionally biased region" description="Polar residues" evidence="11">
    <location>
        <begin position="680"/>
        <end position="693"/>
    </location>
</feature>
<feature type="compositionally biased region" description="Low complexity" evidence="11">
    <location>
        <begin position="1667"/>
        <end position="1680"/>
    </location>
</feature>
<dbReference type="STRING" id="212818.A0A0D1ZWC0"/>
<proteinExistence type="inferred from homology"/>
<feature type="compositionally biased region" description="Basic and acidic residues" evidence="11">
    <location>
        <begin position="300"/>
        <end position="312"/>
    </location>
</feature>
<feature type="region of interest" description="Disordered" evidence="11">
    <location>
        <begin position="140"/>
        <end position="179"/>
    </location>
</feature>
<dbReference type="GO" id="GO:0070973">
    <property type="term" value="P:protein localization to endoplasmic reticulum exit site"/>
    <property type="evidence" value="ECO:0007669"/>
    <property type="project" value="TreeGrafter"/>
</dbReference>
<feature type="compositionally biased region" description="Low complexity" evidence="11">
    <location>
        <begin position="198"/>
        <end position="209"/>
    </location>
</feature>
<evidence type="ECO:0000256" key="3">
    <source>
        <dbReference type="ARBA" id="ARBA00022448"/>
    </source>
</evidence>
<dbReference type="HOGENOM" id="CLU_001147_0_0_1"/>
<feature type="region of interest" description="Disordered" evidence="11">
    <location>
        <begin position="1477"/>
        <end position="1505"/>
    </location>
</feature>
<feature type="compositionally biased region" description="Basic residues" evidence="11">
    <location>
        <begin position="1877"/>
        <end position="1887"/>
    </location>
</feature>
<feature type="compositionally biased region" description="Polar residues" evidence="11">
    <location>
        <begin position="703"/>
        <end position="712"/>
    </location>
</feature>
<evidence type="ECO:0000313" key="15">
    <source>
        <dbReference type="Proteomes" id="UP000054302"/>
    </source>
</evidence>
<feature type="compositionally biased region" description="Low complexity" evidence="11">
    <location>
        <begin position="585"/>
        <end position="594"/>
    </location>
</feature>
<feature type="compositionally biased region" description="Polar residues" evidence="11">
    <location>
        <begin position="1452"/>
        <end position="1462"/>
    </location>
</feature>
<feature type="compositionally biased region" description="Basic and acidic residues" evidence="11">
    <location>
        <begin position="1719"/>
        <end position="1729"/>
    </location>
</feature>
<feature type="compositionally biased region" description="Polar residues" evidence="11">
    <location>
        <begin position="440"/>
        <end position="463"/>
    </location>
</feature>
<feature type="compositionally biased region" description="Polar residues" evidence="11">
    <location>
        <begin position="413"/>
        <end position="430"/>
    </location>
</feature>
<dbReference type="RefSeq" id="XP_016222647.1">
    <property type="nucleotide sequence ID" value="XM_016370354.1"/>
</dbReference>
<feature type="compositionally biased region" description="Acidic residues" evidence="11">
    <location>
        <begin position="345"/>
        <end position="361"/>
    </location>
</feature>
<feature type="compositionally biased region" description="Polar residues" evidence="11">
    <location>
        <begin position="288"/>
        <end position="298"/>
    </location>
</feature>
<keyword evidence="7 10" id="KW-0072">Autophagy</keyword>
<feature type="compositionally biased region" description="Low complexity" evidence="11">
    <location>
        <begin position="1819"/>
        <end position="1835"/>
    </location>
</feature>
<evidence type="ECO:0000256" key="9">
    <source>
        <dbReference type="ARBA" id="ARBA00024687"/>
    </source>
</evidence>
<dbReference type="Gene3D" id="1.25.40.1030">
    <property type="match status" value="1"/>
</dbReference>
<dbReference type="CDD" id="cd09233">
    <property type="entry name" value="ACE1-Sec16-like"/>
    <property type="match status" value="1"/>
</dbReference>
<feature type="domain" description="Sec16 Sec23-binding" evidence="12">
    <location>
        <begin position="1067"/>
        <end position="1372"/>
    </location>
</feature>
<dbReference type="OMA" id="YKSPYDL"/>
<feature type="compositionally biased region" description="Pro residues" evidence="11">
    <location>
        <begin position="595"/>
        <end position="604"/>
    </location>
</feature>
<keyword evidence="5 10" id="KW-0931">ER-Golgi transport</keyword>
<dbReference type="Pfam" id="PF12931">
    <property type="entry name" value="TPR_Sec16"/>
    <property type="match status" value="1"/>
</dbReference>
<dbReference type="Proteomes" id="UP000054302">
    <property type="component" value="Unassembled WGS sequence"/>
</dbReference>
<feature type="region of interest" description="Disordered" evidence="11">
    <location>
        <begin position="1373"/>
        <end position="1405"/>
    </location>
</feature>
<keyword evidence="6 10" id="KW-0653">Protein transport</keyword>
<dbReference type="GeneID" id="27323501"/>
<dbReference type="FunFam" id="1.25.40.1030:FF:000008">
    <property type="entry name" value="Protein transport protein sec16"/>
    <property type="match status" value="1"/>
</dbReference>
<evidence type="ECO:0000256" key="2">
    <source>
        <dbReference type="ARBA" id="ARBA00005927"/>
    </source>
</evidence>
<gene>
    <name evidence="14" type="ORF">PV10_05656</name>
</gene>
<evidence type="ECO:0000259" key="12">
    <source>
        <dbReference type="Pfam" id="PF12931"/>
    </source>
</evidence>
<feature type="region of interest" description="Disordered" evidence="11">
    <location>
        <begin position="193"/>
        <end position="861"/>
    </location>
</feature>
<dbReference type="InterPro" id="IPR024298">
    <property type="entry name" value="Sec16_Sec23-bd"/>
</dbReference>
<feature type="compositionally biased region" description="Low complexity" evidence="11">
    <location>
        <begin position="383"/>
        <end position="404"/>
    </location>
</feature>
<feature type="compositionally biased region" description="Basic and acidic residues" evidence="11">
    <location>
        <begin position="1681"/>
        <end position="1690"/>
    </location>
</feature>
<feature type="domain" description="Sec16 central conserved" evidence="13">
    <location>
        <begin position="889"/>
        <end position="1007"/>
    </location>
</feature>
<feature type="compositionally biased region" description="Low complexity" evidence="11">
    <location>
        <begin position="807"/>
        <end position="820"/>
    </location>
</feature>
<feature type="compositionally biased region" description="Low complexity" evidence="11">
    <location>
        <begin position="518"/>
        <end position="536"/>
    </location>
</feature>
<name>A0A0D1ZWC0_EXOME</name>
<reference evidence="14 15" key="1">
    <citation type="submission" date="2015-01" db="EMBL/GenBank/DDBJ databases">
        <title>The Genome Sequence of Exophiala mesophila CBS40295.</title>
        <authorList>
            <consortium name="The Broad Institute Genomics Platform"/>
            <person name="Cuomo C."/>
            <person name="de Hoog S."/>
            <person name="Gorbushina A."/>
            <person name="Stielow B."/>
            <person name="Teixiera M."/>
            <person name="Abouelleil A."/>
            <person name="Chapman S.B."/>
            <person name="Priest M."/>
            <person name="Young S.K."/>
            <person name="Wortman J."/>
            <person name="Nusbaum C."/>
            <person name="Birren B."/>
        </authorList>
    </citation>
    <scope>NUCLEOTIDE SEQUENCE [LARGE SCALE GENOMIC DNA]</scope>
    <source>
        <strain evidence="14 15">CBS 40295</strain>
    </source>
</reference>
<feature type="compositionally biased region" description="Polar residues" evidence="11">
    <location>
        <begin position="506"/>
        <end position="517"/>
    </location>
</feature>
<dbReference type="PANTHER" id="PTHR13402:SF6">
    <property type="entry name" value="SECRETORY 16, ISOFORM I"/>
    <property type="match status" value="1"/>
</dbReference>
<sequence length="1895" mass="201586">MAQTGHWLPALRPEALDYSLPPTGVNDSEYTQAVAAAVETDLPANTTDVLPRESDSAPSLYEEQPSHIDRPPINGPVTNVAHEPSPPSTQIPSSLPAKATEHFDQGRFSDDETDLLDPAWGIRRVDTTQLLQNVNRSNSFPAVAAPSPPPVLDPNTEPDVETLEASAEFPGSTDQHDVATSDPQQVAYHDDETDLLPSSSSWNNIASTSPVNEVVTEETQRFEEGIPLMHHSQSPEDPPNQENSPHLPGDDPFALVPDDPEASFFSNQHDNHDPHPPRPPPLDRKSTEQVMSSLTLSHQPDLDMPPRPKEEDSSFFDNLGDSPQVNTADADPLPEPDASLWAAALDDDEEFLVEDADDLLPDSEPGSPSSFIASLQESAPATQSNDVSNVNPPSSFNPPRRQSSANPYAPHQPSVTDMLQLSPSSNTTHGQLGLSRPGLGQNNSFQAHVQNQRPPAPQPTKSFVDQAKDGYKSPYDLPLELSKPRRRAHAPQPVQTSKTVAPPPRSSSLTGPLQSPFSPAISSTAAPVAPPAALNSTSGEGRSVSSFSPPVKPPDRKASTSSSFFEELPPVSKPRPSSNSGRYTPQQPLAQGLPQLPPQSPPQAEPQAPLPSTQASDPYAQFQLRAPDRLDPYANLPLQPPAPAPAAQSSRYSPAPPVAASAAQRPGVGPRYSPVPPSQPTTAQPNRYVSQHTPPVLQPQAPPSSTIKQGPQASVVPAPLPNILPFQPRTSSPLAYHKPSVGEAANLAASAPTIPRSGPLARQVSHTGNYTPQPAVSTPGSAVFPTSNPLSSPPRAINQGNLPPPRRSQTQSPSKQRPQPAFQQLARNEFPTRPASAYGQSAPVGPSAQSGPNALHRPQYRTGSSVAEMDFVRPVDDSQFDPLERWKGAPLYKFGFGGAVATSFPKHVPRYTTGAARPQIKSSPGEVRLGSLKEILPQNEGINSFPGPLRSKTKKKDVLAWMSSYIAGLESSTSQQDSLHLSLDLARMRDEKILLWKIVRALVEHDGTLDGPALNTVNIILSPETHAVDAATASQYRDQDSLSGIYRPSGSTARPESTDPMAVELLRKRLLNGDRQGAVIHAMDNRLWSHALIISSTMDRSMWGQVVREFVQQEVKASGSNAEALSVLYEIFGGNLEDSIDELVPPSARAGLQMISKTDNSGPTKNALDGLHRWRETLSLILNNRSPGDHQALAVLGKLLQDYQRTYAAHICYIFSKNPSTPPIFGGVDNEQAPIVLLGADHKAQPVTLFQDQDAILLTEIYEFATSVLASGSSTASIPHLAVYKLHRAMHLSEIGLASEAQSYCDALLASYKSSNKLSPYYHPLFTASLEDLSARLKQTPIQSSSSWIGKPSLEKVSGSVWNKFTTFVAGDDSDAESKGSGKDVTEAGPFANVSGTPSVSRSGSQHDIYSSVYGVSSPPPLSNTIAASRYAPNGVQSARSSPEMTRARPSIESQTSPPATSQDHRQFETMNMLQTPHTIQPPNPYQPISSVSPSASYSLSPPRSSYVPNGYSHTSTGLNQPGQVDAPIPTPPAEAVTQEPHFGSAAFPAMNGPSQFFHADATSFGQHHPQEDATSLPPPPLEENETYGYADPTQSYGYEPPSSNGYVPYVPEPDSPEEAPKPKKKPFLDDGDDDGYLRNSAPASPPAHRLSSETDTDLAARKRQNDAAADAAFRAAAEADAAREKEKTQAKRSSSWFGGWLGGKKPADGLDAGPSKGSEPKVYKAKLGESKMKLYYDKELGKWVNPDNPDAATKSATPPPPRMGGTPGPPSGPPRVLGTGHGSSSSLPNVNSGSPLGAGSRAGTPLGGLGSSPAPQIAAPTGPSGPASTTSTPPLGVGPTSHPGLGPPSTGSRPGTALSNSSSIDELIGPAMGRKGPSKGGKKAKGRYVDVMAK</sequence>
<feature type="compositionally biased region" description="Polar residues" evidence="11">
    <location>
        <begin position="366"/>
        <end position="382"/>
    </location>
</feature>
<keyword evidence="3 10" id="KW-0813">Transport</keyword>